<evidence type="ECO:0000313" key="3">
    <source>
        <dbReference type="Proteomes" id="UP000225740"/>
    </source>
</evidence>
<evidence type="ECO:0000256" key="1">
    <source>
        <dbReference type="SAM" id="MobiDB-lite"/>
    </source>
</evidence>
<keyword evidence="3" id="KW-1185">Reference proteome</keyword>
<evidence type="ECO:0008006" key="4">
    <source>
        <dbReference type="Google" id="ProtNLM"/>
    </source>
</evidence>
<feature type="region of interest" description="Disordered" evidence="1">
    <location>
        <begin position="129"/>
        <end position="162"/>
    </location>
</feature>
<dbReference type="Proteomes" id="UP000225740">
    <property type="component" value="Unassembled WGS sequence"/>
</dbReference>
<dbReference type="AlphaFoldDB" id="A0A2G1W502"/>
<reference evidence="2 3" key="1">
    <citation type="submission" date="2017-06" db="EMBL/GenBank/DDBJ databases">
        <title>Description of Rhodopirellula bahusiensis sp. nov.</title>
        <authorList>
            <person name="Kizina J."/>
            <person name="Harder J."/>
        </authorList>
    </citation>
    <scope>NUCLEOTIDE SEQUENCE [LARGE SCALE GENOMIC DNA]</scope>
    <source>
        <strain evidence="2 3">SWK21</strain>
    </source>
</reference>
<dbReference type="EMBL" id="NIZW01000013">
    <property type="protein sequence ID" value="PHQ34102.1"/>
    <property type="molecule type" value="Genomic_DNA"/>
</dbReference>
<feature type="compositionally biased region" description="Basic and acidic residues" evidence="1">
    <location>
        <begin position="136"/>
        <end position="149"/>
    </location>
</feature>
<organism evidence="2 3">
    <name type="scientific">Rhodopirellula bahusiensis</name>
    <dbReference type="NCBI Taxonomy" id="2014065"/>
    <lineage>
        <taxon>Bacteria</taxon>
        <taxon>Pseudomonadati</taxon>
        <taxon>Planctomycetota</taxon>
        <taxon>Planctomycetia</taxon>
        <taxon>Pirellulales</taxon>
        <taxon>Pirellulaceae</taxon>
        <taxon>Rhodopirellula</taxon>
    </lineage>
</organism>
<protein>
    <recommendedName>
        <fullName evidence="4">Carboxypeptidase regulatory-like domain-containing protein</fullName>
    </recommendedName>
</protein>
<gene>
    <name evidence="2" type="ORF">CEE69_17660</name>
</gene>
<evidence type="ECO:0000313" key="2">
    <source>
        <dbReference type="EMBL" id="PHQ34102.1"/>
    </source>
</evidence>
<comment type="caution">
    <text evidence="2">The sequence shown here is derived from an EMBL/GenBank/DDBJ whole genome shotgun (WGS) entry which is preliminary data.</text>
</comment>
<feature type="compositionally biased region" description="Acidic residues" evidence="1">
    <location>
        <begin position="150"/>
        <end position="162"/>
    </location>
</feature>
<proteinExistence type="predicted"/>
<accession>A0A2G1W502</accession>
<sequence length="162" mass="16984">MNLSDYSNMISPRTLFVVLCLATTLLPGCGDDGFPVAPVTGVVKCNGETVGGGIVYFQPKQVGDDAVVGKIGLGVINPQGEFTVSTYGNGDGAVVGPHIIKVGKGSGPGCDCAMNADRMIMEVEVTSGPENTFEIDLPKKTRQDARAEQLEADEDDDDDDDE</sequence>
<name>A0A2G1W502_9BACT</name>